<feature type="region of interest" description="Disordered" evidence="1">
    <location>
        <begin position="638"/>
        <end position="664"/>
    </location>
</feature>
<dbReference type="Proteomes" id="UP000237144">
    <property type="component" value="Unassembled WGS sequence"/>
</dbReference>
<feature type="compositionally biased region" description="Gly residues" evidence="1">
    <location>
        <begin position="649"/>
        <end position="658"/>
    </location>
</feature>
<organism evidence="2 3">
    <name type="scientific">Rhodotorula taiwanensis</name>
    <dbReference type="NCBI Taxonomy" id="741276"/>
    <lineage>
        <taxon>Eukaryota</taxon>
        <taxon>Fungi</taxon>
        <taxon>Dikarya</taxon>
        <taxon>Basidiomycota</taxon>
        <taxon>Pucciniomycotina</taxon>
        <taxon>Microbotryomycetes</taxon>
        <taxon>Sporidiobolales</taxon>
        <taxon>Sporidiobolaceae</taxon>
        <taxon>Rhodotorula</taxon>
    </lineage>
</organism>
<gene>
    <name evidence="2" type="ORF">BMF94_2423</name>
</gene>
<comment type="caution">
    <text evidence="2">The sequence shown here is derived from an EMBL/GenBank/DDBJ whole genome shotgun (WGS) entry which is preliminary data.</text>
</comment>
<accession>A0A2S5BD44</accession>
<evidence type="ECO:0000313" key="3">
    <source>
        <dbReference type="Proteomes" id="UP000237144"/>
    </source>
</evidence>
<dbReference type="EMBL" id="PJQD01000023">
    <property type="protein sequence ID" value="POY74661.1"/>
    <property type="molecule type" value="Genomic_DNA"/>
</dbReference>
<dbReference type="OrthoDB" id="2535728at2759"/>
<reference evidence="2 3" key="1">
    <citation type="journal article" date="2018" name="Front. Microbiol.">
        <title>Prospects for Fungal Bioremediation of Acidic Radioactive Waste Sites: Characterization and Genome Sequence of Rhodotorula taiwanensis MD1149.</title>
        <authorList>
            <person name="Tkavc R."/>
            <person name="Matrosova V.Y."/>
            <person name="Grichenko O.E."/>
            <person name="Gostincar C."/>
            <person name="Volpe R.P."/>
            <person name="Klimenkova P."/>
            <person name="Gaidamakova E.K."/>
            <person name="Zhou C.E."/>
            <person name="Stewart B.J."/>
            <person name="Lyman M.G."/>
            <person name="Malfatti S.A."/>
            <person name="Rubinfeld B."/>
            <person name="Courtot M."/>
            <person name="Singh J."/>
            <person name="Dalgard C.L."/>
            <person name="Hamilton T."/>
            <person name="Frey K.G."/>
            <person name="Gunde-Cimerman N."/>
            <person name="Dugan L."/>
            <person name="Daly M.J."/>
        </authorList>
    </citation>
    <scope>NUCLEOTIDE SEQUENCE [LARGE SCALE GENOMIC DNA]</scope>
    <source>
        <strain evidence="2 3">MD1149</strain>
    </source>
</reference>
<protein>
    <submittedName>
        <fullName evidence="2">Uncharacterized protein</fullName>
    </submittedName>
</protein>
<name>A0A2S5BD44_9BASI</name>
<dbReference type="AlphaFoldDB" id="A0A2S5BD44"/>
<feature type="region of interest" description="Disordered" evidence="1">
    <location>
        <begin position="724"/>
        <end position="758"/>
    </location>
</feature>
<proteinExistence type="predicted"/>
<sequence>MSMRRVARNGLGWTDRAASASRVNRAKSRSLSHAVSLDPIQHSHGHTQHHGQAANAHTWDNLSNAATRVIFDQAGTTDAATLAGDEQHQLEQVQQLVHQLKRPRPDAARCWALFHELDSQGLAANIPLVSLHALLAAIHSPAPRSLSIEKATALARDYTAKVDLIRLRIQQAGGATSQGDYRALLGQYRAFKYAPGAMRTWDEMINAGDAPSPLKCRLVFETLAAWVELHGRDAGRAVERAAAQPLAREATRILLKDIGIDAEHRTHIDRAVEPYLELVAKSGDFSLLTKAVKALYGFDIRLPGALVDLPAATRAHLRSLGERELYWILVGLGQANELSTMVAVFETFDSPDPATLPEPSAGGDPASFFSSTFSNLSLSSNPAQVDSQPVPPATREKQSHLIGTRALQIMVETAARLDQPALVRHYFDLLFCRWEAGVGELLASWERTTGLAASEAATDSTFAAAPPAPWLGSPFARSLTSIKHRHLARAPSAPEQPYRLPVSLVMLVGQYSYTSYQAATSKWNRIRTKRIVQVLEDQAARLERVLEQLEPTEAAAVAVAVPARSPAAGPVASTSAATATATVSLARVLREFRKVTTDLALLRETLATVKHNNRIVHTADARHLQQYELSLVRRKSAHLARSTSRRGGAAAGGGGGGSSTTAIKDERARLERLEAKRARKVDIWTARLAKHRIDKMVKVEGRGAGDPRFDGELKKLIELREKLVPGHARPTTQPGQTDAPVELVASPRSDRATPPHLV</sequence>
<keyword evidence="3" id="KW-1185">Reference proteome</keyword>
<dbReference type="STRING" id="741276.A0A2S5BD44"/>
<evidence type="ECO:0000313" key="2">
    <source>
        <dbReference type="EMBL" id="POY74661.1"/>
    </source>
</evidence>
<feature type="compositionally biased region" description="Basic and acidic residues" evidence="1">
    <location>
        <begin position="748"/>
        <end position="758"/>
    </location>
</feature>
<evidence type="ECO:0000256" key="1">
    <source>
        <dbReference type="SAM" id="MobiDB-lite"/>
    </source>
</evidence>